<keyword evidence="4" id="KW-1185">Reference proteome</keyword>
<dbReference type="AlphaFoldDB" id="A0A3A8NMZ1"/>
<organism evidence="3 4">
    <name type="scientific">Corallococcus sicarius</name>
    <dbReference type="NCBI Taxonomy" id="2316726"/>
    <lineage>
        <taxon>Bacteria</taxon>
        <taxon>Pseudomonadati</taxon>
        <taxon>Myxococcota</taxon>
        <taxon>Myxococcia</taxon>
        <taxon>Myxococcales</taxon>
        <taxon>Cystobacterineae</taxon>
        <taxon>Myxococcaceae</taxon>
        <taxon>Corallococcus</taxon>
    </lineage>
</organism>
<sequence>MSDLESSKTLDQLLAEADSFVSNAMDHDLPLWLRRRIWRALGPPALHGPGHRRRVALAHVTALKVLAFWDARYPTDQTPQRALAAIPALMEGALSATEAQKRWNASWEHIAELSYEEGNDQTASAAAFSAVQALKTAIEDELGLDAPAGDKAQDNSVEATDMDSTLFAATAVAGGPPGMWRQAPNVASSSGSGG</sequence>
<protein>
    <recommendedName>
        <fullName evidence="2">Immunity protein Imm5 domain-containing protein</fullName>
    </recommendedName>
</protein>
<evidence type="ECO:0000259" key="2">
    <source>
        <dbReference type="Pfam" id="PF14423"/>
    </source>
</evidence>
<feature type="region of interest" description="Disordered" evidence="1">
    <location>
        <begin position="175"/>
        <end position="194"/>
    </location>
</feature>
<dbReference type="Pfam" id="PF14423">
    <property type="entry name" value="Imm5"/>
    <property type="match status" value="1"/>
</dbReference>
<evidence type="ECO:0000313" key="4">
    <source>
        <dbReference type="Proteomes" id="UP000273405"/>
    </source>
</evidence>
<name>A0A3A8NMZ1_9BACT</name>
<gene>
    <name evidence="3" type="ORF">D7X12_09330</name>
</gene>
<feature type="domain" description="Immunity protein Imm5" evidence="2">
    <location>
        <begin position="18"/>
        <end position="180"/>
    </location>
</feature>
<accession>A0A3A8NMZ1</accession>
<proteinExistence type="predicted"/>
<comment type="caution">
    <text evidence="3">The sequence shown here is derived from an EMBL/GenBank/DDBJ whole genome shotgun (WGS) entry which is preliminary data.</text>
</comment>
<feature type="compositionally biased region" description="Polar residues" evidence="1">
    <location>
        <begin position="185"/>
        <end position="194"/>
    </location>
</feature>
<dbReference type="Proteomes" id="UP000273405">
    <property type="component" value="Unassembled WGS sequence"/>
</dbReference>
<evidence type="ECO:0000256" key="1">
    <source>
        <dbReference type="SAM" id="MobiDB-lite"/>
    </source>
</evidence>
<dbReference type="EMBL" id="RAWG01000043">
    <property type="protein sequence ID" value="RKH44869.1"/>
    <property type="molecule type" value="Genomic_DNA"/>
</dbReference>
<evidence type="ECO:0000313" key="3">
    <source>
        <dbReference type="EMBL" id="RKH44869.1"/>
    </source>
</evidence>
<reference evidence="4" key="1">
    <citation type="submission" date="2018-09" db="EMBL/GenBank/DDBJ databases">
        <authorList>
            <person name="Livingstone P.G."/>
            <person name="Whitworth D.E."/>
        </authorList>
    </citation>
    <scope>NUCLEOTIDE SEQUENCE [LARGE SCALE GENOMIC DNA]</scope>
    <source>
        <strain evidence="4">CA040B</strain>
    </source>
</reference>
<dbReference type="InterPro" id="IPR025675">
    <property type="entry name" value="Imm5"/>
</dbReference>